<protein>
    <submittedName>
        <fullName evidence="1">Uncharacterized protein</fullName>
    </submittedName>
</protein>
<evidence type="ECO:0000313" key="2">
    <source>
        <dbReference type="Proteomes" id="UP000001511"/>
    </source>
</evidence>
<sequence>MEEITGRKVGKTRKVKTLVGELKLKAKQLRKLGLKLRSRLSPLLQKCCLRLSAKKSYQIK</sequence>
<dbReference type="Proteomes" id="UP000001511">
    <property type="component" value="Chromosome"/>
</dbReference>
<accession>D7E1R8</accession>
<dbReference type="AlphaFoldDB" id="D7E1R8"/>
<dbReference type="HOGENOM" id="CLU_2937008_0_0_3"/>
<dbReference type="KEGG" id="naz:Aazo_3092"/>
<reference evidence="1 2" key="1">
    <citation type="journal article" date="2010" name="PLoS ONE">
        <title>Genome erosion in a nitrogen-fixing vertically transmitted endosymbiotic multicellular cyanobacterium.</title>
        <authorList>
            <person name="Ran L."/>
            <person name="Larsson J."/>
            <person name="Vigil-Stenman T."/>
            <person name="Nylander J.A."/>
            <person name="Ininbergs K."/>
            <person name="Zheng W.W."/>
            <person name="Lapidus A."/>
            <person name="Lowry S."/>
            <person name="Haselkorn R."/>
            <person name="Bergman B."/>
        </authorList>
    </citation>
    <scope>NUCLEOTIDE SEQUENCE [LARGE SCALE GENOMIC DNA]</scope>
    <source>
        <strain evidence="1 2">0708</strain>
    </source>
</reference>
<evidence type="ECO:0000313" key="1">
    <source>
        <dbReference type="EMBL" id="ADI64839.1"/>
    </source>
</evidence>
<gene>
    <name evidence="1" type="ordered locus">Aazo_3092</name>
</gene>
<dbReference type="EMBL" id="CP002059">
    <property type="protein sequence ID" value="ADI64839.1"/>
    <property type="molecule type" value="Genomic_DNA"/>
</dbReference>
<proteinExistence type="predicted"/>
<organism evidence="1 2">
    <name type="scientific">Nostoc azollae (strain 0708)</name>
    <name type="common">Anabaena azollae (strain 0708)</name>
    <dbReference type="NCBI Taxonomy" id="551115"/>
    <lineage>
        <taxon>Bacteria</taxon>
        <taxon>Bacillati</taxon>
        <taxon>Cyanobacteriota</taxon>
        <taxon>Cyanophyceae</taxon>
        <taxon>Nostocales</taxon>
        <taxon>Nostocaceae</taxon>
        <taxon>Trichormus</taxon>
    </lineage>
</organism>
<keyword evidence="2" id="KW-1185">Reference proteome</keyword>
<name>D7E1R8_NOSA0</name>